<reference evidence="2 3" key="1">
    <citation type="submission" date="2017-06" db="EMBL/GenBank/DDBJ databases">
        <authorList>
            <person name="Kim H.J."/>
            <person name="Triplett B.A."/>
        </authorList>
    </citation>
    <scope>NUCLEOTIDE SEQUENCE [LARGE SCALE GENOMIC DNA]</scope>
</reference>
<accession>A0A222YVR4</accession>
<dbReference type="Proteomes" id="UP000221247">
    <property type="component" value="Segment"/>
</dbReference>
<name>A0A222YVR4_9CAUD</name>
<dbReference type="KEGG" id="vg:54981442"/>
<evidence type="ECO:0000256" key="1">
    <source>
        <dbReference type="SAM" id="MobiDB-lite"/>
    </source>
</evidence>
<feature type="region of interest" description="Disordered" evidence="1">
    <location>
        <begin position="135"/>
        <end position="156"/>
    </location>
</feature>
<dbReference type="Gene3D" id="2.60.340.10">
    <property type="entry name" value="baseplate structural protein gp8, domain 1"/>
    <property type="match status" value="2"/>
</dbReference>
<dbReference type="EMBL" id="MF351863">
    <property type="protein sequence ID" value="ASR76157.1"/>
    <property type="molecule type" value="Genomic_DNA"/>
</dbReference>
<dbReference type="SUPFAM" id="SSF89433">
    <property type="entry name" value="Baseplate structural protein gp8"/>
    <property type="match status" value="2"/>
</dbReference>
<sequence>MAAIITDQIRILNAKNFVSGVTASTNAYYSFIGLTNATDFLSTWDQDPPSPKDNFDEENQYWDSMVALKKINSQDVRQVVTKRSWSSGTTYDMYRHDYSRSNTAKVSGATNLYSASYFVINSDFRVYACLQNGTTPDTPNGKPSLDEPTFTDLEPRSAGTSGDGYVWKYLYSIKPSEIVKFEATDFMPVPQDWATGTENAAVRDNAVDGSIKIATITNRGAGVGPVGATRYANVPIKGDGTGAECTIVTTNDQRIDSITITNQGSGYTFANVDLVGGNVPTGTTRPTFDVIISPTGGHGADIYRELGATNVLLYSRIENDIENPDFITGNQIARVGIVENPRTTDNSLLSADKASAVGALRLAGAGYSSATFTADSYFTQTVSTGTTAQGRVINYNQTTGVLKYWQDRTVAGFNTVGTAQTSPTYGYDLTEFTSAPGTGGSLTITPTSGVDLQIDSNFSGIQTTINSRTYNLGLTFTDGIAPAEVKKYAGNIVYVDNRPSITRSANQKEDIKIVLQF</sequence>
<organism evidence="2 3">
    <name type="scientific">Synechococcus phage Bellamy</name>
    <dbReference type="NCBI Taxonomy" id="2023996"/>
    <lineage>
        <taxon>Viruses</taxon>
        <taxon>Duplodnaviria</taxon>
        <taxon>Heunggongvirae</taxon>
        <taxon>Uroviricota</taxon>
        <taxon>Caudoviricetes</taxon>
        <taxon>Pantevenvirales</taxon>
        <taxon>Kyanoviridae</taxon>
        <taxon>Bellamyvirus</taxon>
        <taxon>Bellamyvirus bellamy</taxon>
    </lineage>
</organism>
<dbReference type="RefSeq" id="YP_009791269.1">
    <property type="nucleotide sequence ID" value="NC_047838.1"/>
</dbReference>
<gene>
    <name evidence="2" type="primary">112</name>
    <name evidence="2" type="ORF">PBI_BELLAMY_112</name>
</gene>
<dbReference type="InterPro" id="IPR036327">
    <property type="entry name" value="Gp8_sf"/>
</dbReference>
<protein>
    <submittedName>
        <fullName evidence="2">Structural protein</fullName>
    </submittedName>
</protein>
<proteinExistence type="predicted"/>
<evidence type="ECO:0000313" key="3">
    <source>
        <dbReference type="Proteomes" id="UP000221247"/>
    </source>
</evidence>
<dbReference type="GeneID" id="54981442"/>
<keyword evidence="3" id="KW-1185">Reference proteome</keyword>
<evidence type="ECO:0000313" key="2">
    <source>
        <dbReference type="EMBL" id="ASR76157.1"/>
    </source>
</evidence>